<evidence type="ECO:0000313" key="2">
    <source>
        <dbReference type="Proteomes" id="UP000036681"/>
    </source>
</evidence>
<keyword evidence="2" id="KW-1185">Reference proteome</keyword>
<reference evidence="3" key="1">
    <citation type="submission" date="2023-03" db="UniProtKB">
        <authorList>
            <consortium name="WormBaseParasite"/>
        </authorList>
    </citation>
    <scope>IDENTIFICATION</scope>
</reference>
<sequence length="751" mass="85427">MRSICAAALFLCLLAVDVKPQASIEGNDMYDASSYEDEFPKLRFCYVSFEEIYDESVYDPTVKCVSRNNRDAKEEEIFKQCNSSKPIEDVADGIAHVHQIVSWGGKKVEVIRDYYYTCCWMDFGCMFDDDSKDPESLIPVVRNSCVPILYTAARATYESFGAGRTICSEDDEKCSTKRERGGADYESWKQQETCPGPSIRDVVKSKLDKCMIHVDTFSNAPLYIGPEKHSGLPSPLNYSEPEYTYVEDGCWYSLSGNISELNCYCGSKRDDCAVLKDADDIICIEKQTDVINKIFFGSQTLAETKAAKVLCCCGPKHGANQAFYHLCNLKQIDLMGMEARLKKMPRCGIFPHLYQHFFLNNIYEGQCIVHYDFEIDSSLKLIHGLNMEFSNNMSPTEIYGSKENVQLVDVLINRNATRCLGEHREREVMVASKRKAWTIVIIKCTAGLGRTPCDTAMMDTLDRRELSDEYGTFCYVGKSTSYFINSSSLFTRWCLERITGIGRGMVIKRGFLTVGSFATMKDLPEHFQCIKTNGDSYAITLGKSKNHYKCYRRIDKQMGVPETICCCKNADRTVPCNNAVMSAHIEWNAVQYVSAIRKRPPLCKRQFLSKYENDEICNESLLDHSAVCFYVADLRSQTLDGGCVFPGKPTTRHRLASVCKTKHSQNILKSNKTVALFSEEQYTRLYCCYGHYNCFNVMRQMQSYERHFLNSTSWDETVAEAADQDSHGFEVDRIVKEDTTNTSIYQSFPQL</sequence>
<accession>A0A9J2PDM6</accession>
<dbReference type="AlphaFoldDB" id="A0A9J2PDM6"/>
<dbReference type="WBParaSite" id="ALUE_0000780101-mRNA-1">
    <property type="protein sequence ID" value="ALUE_0000780101-mRNA-1"/>
    <property type="gene ID" value="ALUE_0000780101"/>
</dbReference>
<evidence type="ECO:0000313" key="3">
    <source>
        <dbReference type="WBParaSite" id="ALUE_0000780101-mRNA-1"/>
    </source>
</evidence>
<feature type="signal peptide" evidence="1">
    <location>
        <begin position="1"/>
        <end position="20"/>
    </location>
</feature>
<name>A0A9J2PDM6_ASCLU</name>
<feature type="chain" id="PRO_5039896318" evidence="1">
    <location>
        <begin position="21"/>
        <end position="751"/>
    </location>
</feature>
<protein>
    <submittedName>
        <fullName evidence="3">Uncharacterized protein</fullName>
    </submittedName>
</protein>
<dbReference type="Proteomes" id="UP000036681">
    <property type="component" value="Unplaced"/>
</dbReference>
<keyword evidence="1" id="KW-0732">Signal</keyword>
<proteinExistence type="predicted"/>
<evidence type="ECO:0000256" key="1">
    <source>
        <dbReference type="SAM" id="SignalP"/>
    </source>
</evidence>
<organism evidence="2 3">
    <name type="scientific">Ascaris lumbricoides</name>
    <name type="common">Giant roundworm</name>
    <dbReference type="NCBI Taxonomy" id="6252"/>
    <lineage>
        <taxon>Eukaryota</taxon>
        <taxon>Metazoa</taxon>
        <taxon>Ecdysozoa</taxon>
        <taxon>Nematoda</taxon>
        <taxon>Chromadorea</taxon>
        <taxon>Rhabditida</taxon>
        <taxon>Spirurina</taxon>
        <taxon>Ascaridomorpha</taxon>
        <taxon>Ascaridoidea</taxon>
        <taxon>Ascarididae</taxon>
        <taxon>Ascaris</taxon>
    </lineage>
</organism>